<protein>
    <submittedName>
        <fullName evidence="1">Uncharacterized protein</fullName>
    </submittedName>
</protein>
<comment type="caution">
    <text evidence="1">The sequence shown here is derived from an EMBL/GenBank/DDBJ whole genome shotgun (WGS) entry which is preliminary data.</text>
</comment>
<organism evidence="1 2">
    <name type="scientific">Caerostris extrusa</name>
    <name type="common">Bark spider</name>
    <name type="synonym">Caerostris bankana</name>
    <dbReference type="NCBI Taxonomy" id="172846"/>
    <lineage>
        <taxon>Eukaryota</taxon>
        <taxon>Metazoa</taxon>
        <taxon>Ecdysozoa</taxon>
        <taxon>Arthropoda</taxon>
        <taxon>Chelicerata</taxon>
        <taxon>Arachnida</taxon>
        <taxon>Araneae</taxon>
        <taxon>Araneomorphae</taxon>
        <taxon>Entelegynae</taxon>
        <taxon>Araneoidea</taxon>
        <taxon>Araneidae</taxon>
        <taxon>Caerostris</taxon>
    </lineage>
</organism>
<dbReference type="Proteomes" id="UP001054945">
    <property type="component" value="Unassembled WGS sequence"/>
</dbReference>
<name>A0AAV4PM25_CAEEX</name>
<keyword evidence="2" id="KW-1185">Reference proteome</keyword>
<gene>
    <name evidence="1" type="ORF">CEXT_158321</name>
</gene>
<proteinExistence type="predicted"/>
<dbReference type="EMBL" id="BPLR01004854">
    <property type="protein sequence ID" value="GIX98068.1"/>
    <property type="molecule type" value="Genomic_DNA"/>
</dbReference>
<accession>A0AAV4PM25</accession>
<dbReference type="AlphaFoldDB" id="A0AAV4PM25"/>
<evidence type="ECO:0000313" key="2">
    <source>
        <dbReference type="Proteomes" id="UP001054945"/>
    </source>
</evidence>
<reference evidence="1 2" key="1">
    <citation type="submission" date="2021-06" db="EMBL/GenBank/DDBJ databases">
        <title>Caerostris extrusa draft genome.</title>
        <authorList>
            <person name="Kono N."/>
            <person name="Arakawa K."/>
        </authorList>
    </citation>
    <scope>NUCLEOTIDE SEQUENCE [LARGE SCALE GENOMIC DNA]</scope>
</reference>
<evidence type="ECO:0000313" key="1">
    <source>
        <dbReference type="EMBL" id="GIX98068.1"/>
    </source>
</evidence>
<sequence>MDVASKNWSKEKSYAGCKKIGGGRSFVWFLAILPQKWCGGGEGRVDEGLPSFPLMVQRLSSLVWGRFLFNGRGKEELEQRVSYAGGKKKMEVEDLLFVHLLRRPFSRSFSFALTIIYLSIPEPLSSRHEEEKKKEEAFEILLHNSHRNNFTVILPSEKARFLTFLGLPVELSTHKHFLSVIKNTSGD</sequence>